<feature type="compositionally biased region" description="Basic and acidic residues" evidence="1">
    <location>
        <begin position="283"/>
        <end position="299"/>
    </location>
</feature>
<dbReference type="InterPro" id="IPR013783">
    <property type="entry name" value="Ig-like_fold"/>
</dbReference>
<dbReference type="AlphaFoldDB" id="A0A9Q1JAN9"/>
<evidence type="ECO:0000256" key="1">
    <source>
        <dbReference type="SAM" id="MobiDB-lite"/>
    </source>
</evidence>
<dbReference type="InterPro" id="IPR036116">
    <property type="entry name" value="FN3_sf"/>
</dbReference>
<dbReference type="Proteomes" id="UP001152622">
    <property type="component" value="Chromosome 2"/>
</dbReference>
<dbReference type="InterPro" id="IPR050650">
    <property type="entry name" value="Type-II_Cytokine-TF_Rcpt"/>
</dbReference>
<dbReference type="EMBL" id="JAINUF010000002">
    <property type="protein sequence ID" value="KAJ8375843.1"/>
    <property type="molecule type" value="Genomic_DNA"/>
</dbReference>
<feature type="non-terminal residue" evidence="3">
    <location>
        <position position="1"/>
    </location>
</feature>
<name>A0A9Q1JAN9_SYNKA</name>
<feature type="compositionally biased region" description="Basic and acidic residues" evidence="1">
    <location>
        <begin position="348"/>
        <end position="367"/>
    </location>
</feature>
<evidence type="ECO:0000313" key="3">
    <source>
        <dbReference type="EMBL" id="KAJ8375843.1"/>
    </source>
</evidence>
<comment type="caution">
    <text evidence="3">The sequence shown here is derived from an EMBL/GenBank/DDBJ whole genome shotgun (WGS) entry which is preliminary data.</text>
</comment>
<proteinExistence type="predicted"/>
<feature type="region of interest" description="Disordered" evidence="1">
    <location>
        <begin position="283"/>
        <end position="374"/>
    </location>
</feature>
<evidence type="ECO:0000259" key="2">
    <source>
        <dbReference type="PROSITE" id="PS50853"/>
    </source>
</evidence>
<feature type="domain" description="Fibronectin type-III" evidence="2">
    <location>
        <begin position="1"/>
        <end position="101"/>
    </location>
</feature>
<evidence type="ECO:0000313" key="4">
    <source>
        <dbReference type="Proteomes" id="UP001152622"/>
    </source>
</evidence>
<organism evidence="3 4">
    <name type="scientific">Synaphobranchus kaupii</name>
    <name type="common">Kaup's arrowtooth eel</name>
    <dbReference type="NCBI Taxonomy" id="118154"/>
    <lineage>
        <taxon>Eukaryota</taxon>
        <taxon>Metazoa</taxon>
        <taxon>Chordata</taxon>
        <taxon>Craniata</taxon>
        <taxon>Vertebrata</taxon>
        <taxon>Euteleostomi</taxon>
        <taxon>Actinopterygii</taxon>
        <taxon>Neopterygii</taxon>
        <taxon>Teleostei</taxon>
        <taxon>Anguilliformes</taxon>
        <taxon>Synaphobranchidae</taxon>
        <taxon>Synaphobranchus</taxon>
    </lineage>
</organism>
<protein>
    <recommendedName>
        <fullName evidence="2">Fibronectin type-III domain-containing protein</fullName>
    </recommendedName>
</protein>
<dbReference type="InterPro" id="IPR003961">
    <property type="entry name" value="FN3_dom"/>
</dbReference>
<dbReference type="PROSITE" id="PS50853">
    <property type="entry name" value="FN3"/>
    <property type="match status" value="1"/>
</dbReference>
<reference evidence="3" key="1">
    <citation type="journal article" date="2023" name="Science">
        <title>Genome structures resolve the early diversification of teleost fishes.</title>
        <authorList>
            <person name="Parey E."/>
            <person name="Louis A."/>
            <person name="Montfort J."/>
            <person name="Bouchez O."/>
            <person name="Roques C."/>
            <person name="Iampietro C."/>
            <person name="Lluch J."/>
            <person name="Castinel A."/>
            <person name="Donnadieu C."/>
            <person name="Desvignes T."/>
            <person name="Floi Bucao C."/>
            <person name="Jouanno E."/>
            <person name="Wen M."/>
            <person name="Mejri S."/>
            <person name="Dirks R."/>
            <person name="Jansen H."/>
            <person name="Henkel C."/>
            <person name="Chen W.J."/>
            <person name="Zahm M."/>
            <person name="Cabau C."/>
            <person name="Klopp C."/>
            <person name="Thompson A.W."/>
            <person name="Robinson-Rechavi M."/>
            <person name="Braasch I."/>
            <person name="Lecointre G."/>
            <person name="Bobe J."/>
            <person name="Postlethwait J.H."/>
            <person name="Berthelot C."/>
            <person name="Roest Crollius H."/>
            <person name="Guiguen Y."/>
        </authorList>
    </citation>
    <scope>NUCLEOTIDE SEQUENCE</scope>
    <source>
        <strain evidence="3">WJC10195</strain>
    </source>
</reference>
<dbReference type="PANTHER" id="PTHR20859">
    <property type="entry name" value="INTERFERON/INTERLEUKIN RECEPTOR"/>
    <property type="match status" value="1"/>
</dbReference>
<feature type="compositionally biased region" description="Basic and acidic residues" evidence="1">
    <location>
        <begin position="314"/>
        <end position="330"/>
    </location>
</feature>
<dbReference type="GO" id="GO:0004896">
    <property type="term" value="F:cytokine receptor activity"/>
    <property type="evidence" value="ECO:0007669"/>
    <property type="project" value="TreeGrafter"/>
</dbReference>
<dbReference type="Gene3D" id="2.60.40.10">
    <property type="entry name" value="Immunoglobulins"/>
    <property type="match status" value="1"/>
</dbReference>
<dbReference type="OrthoDB" id="8805892at2759"/>
<dbReference type="Pfam" id="PF01108">
    <property type="entry name" value="Tissue_fac"/>
    <property type="match status" value="1"/>
</dbReference>
<dbReference type="InterPro" id="IPR015373">
    <property type="entry name" value="Interferon/interleukin_rcp_dom"/>
</dbReference>
<dbReference type="SUPFAM" id="SSF49265">
    <property type="entry name" value="Fibronectin type III"/>
    <property type="match status" value="2"/>
</dbReference>
<sequence>QELQSPNNVTAVIQDGEVTLVWAPPAGAPPQAYYKVQLTKYSRHLNWTTVPDCEQVQSTHCQLTDFTTSTINFYLAQVQMVKEHMTSKWSTIKKFCRTDGLLLPPTFTLTSSSTSVKVRVHRKPALKAAYRHGLLYTYYLQEKGQDNMVNKSLEWVGDKAEEEEDLEFNFLTWGREYCVHLKVEHFAGTAISASSSNQCILLPQPEWYMPTIVVALSLSSLGVVGLLSLLLHCFLWRHKKLPSTLISPRSAWRPLSLGDVPVEKVTDQGWFLYSREKSGELGEKRKVMEEEEGETRRGSMDSGVSVDQPPSERSVSREGDGGGERRKQEDSGCGSLGGADGDSCGSRRVSEEHPLLDGRNTGRDPPQKADSGLGLGCQYNGSEILQEEDCRHLCVEGVETGDGYRTQKPSFVVVQEIERGGKLSEGITGETDSSVAITVGYRPSQLTCVCLGKGLCLWCQSVAPLPTKEHSTCSYPTADHSDQFPASSITRFPDSYLRKSHLHNGGDLMCRDTPFVCHIPQTESSESVPLLISVPQLHLACGGLDSGLNALSLSLQDVELTFG</sequence>
<dbReference type="PANTHER" id="PTHR20859:SF94">
    <property type="entry name" value="CYTOKINE RECEPTOR FAMILY MEMBER B7"/>
    <property type="match status" value="1"/>
</dbReference>
<gene>
    <name evidence="3" type="ORF">SKAU_G00064230</name>
</gene>
<keyword evidence="4" id="KW-1185">Reference proteome</keyword>
<dbReference type="Pfam" id="PF09294">
    <property type="entry name" value="Interfer-bind"/>
    <property type="match status" value="1"/>
</dbReference>
<accession>A0A9Q1JAN9</accession>
<dbReference type="GO" id="GO:0005886">
    <property type="term" value="C:plasma membrane"/>
    <property type="evidence" value="ECO:0007669"/>
    <property type="project" value="TreeGrafter"/>
</dbReference>